<dbReference type="STRING" id="299255.SAMN02745129_1167"/>
<gene>
    <name evidence="5" type="ORF">SAMN02745129_1167</name>
</gene>
<evidence type="ECO:0000256" key="1">
    <source>
        <dbReference type="ARBA" id="ARBA00023015"/>
    </source>
</evidence>
<dbReference type="EMBL" id="FQXG01000001">
    <property type="protein sequence ID" value="SHG92600.1"/>
    <property type="molecule type" value="Genomic_DNA"/>
</dbReference>
<dbReference type="PANTHER" id="PTHR43436">
    <property type="entry name" value="ARAC-FAMILY TRANSCRIPTIONAL REGULATOR"/>
    <property type="match status" value="1"/>
</dbReference>
<dbReference type="Pfam" id="PF12833">
    <property type="entry name" value="HTH_18"/>
    <property type="match status" value="1"/>
</dbReference>
<dbReference type="SUPFAM" id="SSF46689">
    <property type="entry name" value="Homeodomain-like"/>
    <property type="match status" value="2"/>
</dbReference>
<dbReference type="PROSITE" id="PS01124">
    <property type="entry name" value="HTH_ARAC_FAMILY_2"/>
    <property type="match status" value="1"/>
</dbReference>
<dbReference type="InterPro" id="IPR018062">
    <property type="entry name" value="HTH_AraC-typ_CS"/>
</dbReference>
<dbReference type="AlphaFoldDB" id="A0A1M5NSW6"/>
<dbReference type="SUPFAM" id="SSF51215">
    <property type="entry name" value="Regulatory protein AraC"/>
    <property type="match status" value="1"/>
</dbReference>
<keyword evidence="1" id="KW-0805">Transcription regulation</keyword>
<evidence type="ECO:0000256" key="2">
    <source>
        <dbReference type="ARBA" id="ARBA00023125"/>
    </source>
</evidence>
<accession>A0A1M5NSW6</accession>
<keyword evidence="2 5" id="KW-0238">DNA-binding</keyword>
<dbReference type="PANTHER" id="PTHR43436:SF2">
    <property type="entry name" value="ARAC_XYLS FAMILY TRANSCRIPTIONAL REGULATOR"/>
    <property type="match status" value="1"/>
</dbReference>
<dbReference type="PROSITE" id="PS00041">
    <property type="entry name" value="HTH_ARAC_FAMILY_1"/>
    <property type="match status" value="1"/>
</dbReference>
<feature type="domain" description="HTH araC/xylS-type" evidence="4">
    <location>
        <begin position="193"/>
        <end position="291"/>
    </location>
</feature>
<dbReference type="GO" id="GO:0043565">
    <property type="term" value="F:sequence-specific DNA binding"/>
    <property type="evidence" value="ECO:0007669"/>
    <property type="project" value="InterPro"/>
</dbReference>
<evidence type="ECO:0000256" key="3">
    <source>
        <dbReference type="ARBA" id="ARBA00023163"/>
    </source>
</evidence>
<dbReference type="GO" id="GO:0003700">
    <property type="term" value="F:DNA-binding transcription factor activity"/>
    <property type="evidence" value="ECO:0007669"/>
    <property type="project" value="InterPro"/>
</dbReference>
<protein>
    <submittedName>
        <fullName evidence="5">AraC-type DNA-binding protein</fullName>
    </submittedName>
</protein>
<dbReference type="Proteomes" id="UP000184268">
    <property type="component" value="Unassembled WGS sequence"/>
</dbReference>
<dbReference type="InterPro" id="IPR009594">
    <property type="entry name" value="Tscrpt_reg_HTH_AraC_N"/>
</dbReference>
<evidence type="ECO:0000259" key="4">
    <source>
        <dbReference type="PROSITE" id="PS01124"/>
    </source>
</evidence>
<dbReference type="InterPro" id="IPR037923">
    <property type="entry name" value="HTH-like"/>
</dbReference>
<evidence type="ECO:0000313" key="5">
    <source>
        <dbReference type="EMBL" id="SHG92600.1"/>
    </source>
</evidence>
<dbReference type="InterPro" id="IPR009057">
    <property type="entry name" value="Homeodomain-like_sf"/>
</dbReference>
<dbReference type="InterPro" id="IPR018060">
    <property type="entry name" value="HTH_AraC"/>
</dbReference>
<proteinExistence type="predicted"/>
<organism evidence="5 6">
    <name type="scientific">Ferrimonas marina</name>
    <dbReference type="NCBI Taxonomy" id="299255"/>
    <lineage>
        <taxon>Bacteria</taxon>
        <taxon>Pseudomonadati</taxon>
        <taxon>Pseudomonadota</taxon>
        <taxon>Gammaproteobacteria</taxon>
        <taxon>Alteromonadales</taxon>
        <taxon>Ferrimonadaceae</taxon>
        <taxon>Ferrimonas</taxon>
    </lineage>
</organism>
<dbReference type="SMART" id="SM00342">
    <property type="entry name" value="HTH_ARAC"/>
    <property type="match status" value="1"/>
</dbReference>
<dbReference type="Gene3D" id="1.10.10.60">
    <property type="entry name" value="Homeodomain-like"/>
    <property type="match status" value="2"/>
</dbReference>
<name>A0A1M5NSW6_9GAMM</name>
<reference evidence="5 6" key="1">
    <citation type="submission" date="2016-11" db="EMBL/GenBank/DDBJ databases">
        <authorList>
            <person name="Jaros S."/>
            <person name="Januszkiewicz K."/>
            <person name="Wedrychowicz H."/>
        </authorList>
    </citation>
    <scope>NUCLEOTIDE SEQUENCE [LARGE SCALE GENOMIC DNA]</scope>
    <source>
        <strain evidence="5 6">DSM 16917</strain>
    </source>
</reference>
<sequence>MTDTLIQQAEQLATQEGYNPTRLPGVGVYKTSAAQAKIPLCYSQGVIFVLQGRKRVFLEQQAFDYHPDNYLVLTLPLPAECETLVTPGEPMLSLMIHFDAGVLNELVRLFGEHRQLPQGSGQLGESKALYVNTLNPDLRTLLERLVSCLHSPLQADALGDALLRELMFRLLQADESGSLFALAMQNTHLARMERTLKHLHNHFEQPMDVDQLAQMANMSASSFHRNFRQLTASSPLQYLKKLRLTRARELLIDQGVKVKQAAAQVGYESPTQFSREFKRYFGHTPQQLGREASAIAID</sequence>
<dbReference type="RefSeq" id="WP_067658334.1">
    <property type="nucleotide sequence ID" value="NZ_FQXG01000001.1"/>
</dbReference>
<evidence type="ECO:0000313" key="6">
    <source>
        <dbReference type="Proteomes" id="UP000184268"/>
    </source>
</evidence>
<dbReference type="Pfam" id="PF06719">
    <property type="entry name" value="AraC_N"/>
    <property type="match status" value="1"/>
</dbReference>
<keyword evidence="3" id="KW-0804">Transcription</keyword>
<dbReference type="OrthoDB" id="34150at2"/>
<keyword evidence="6" id="KW-1185">Reference proteome</keyword>